<evidence type="ECO:0000313" key="5">
    <source>
        <dbReference type="Proteomes" id="UP000823749"/>
    </source>
</evidence>
<reference evidence="4" key="1">
    <citation type="submission" date="2020-08" db="EMBL/GenBank/DDBJ databases">
        <title>Plant Genome Project.</title>
        <authorList>
            <person name="Zhang R.-G."/>
        </authorList>
    </citation>
    <scope>NUCLEOTIDE SEQUENCE</scope>
    <source>
        <strain evidence="4">WSP0</strain>
        <tissue evidence="4">Leaf</tissue>
    </source>
</reference>
<evidence type="ECO:0008006" key="6">
    <source>
        <dbReference type="Google" id="ProtNLM"/>
    </source>
</evidence>
<evidence type="ECO:0000256" key="1">
    <source>
        <dbReference type="SAM" id="MobiDB-lite"/>
    </source>
</evidence>
<name>A0AAV6LDP2_9ERIC</name>
<dbReference type="PANTHER" id="PTHR32166">
    <property type="entry name" value="OSJNBA0013A04.12 PROTEIN"/>
    <property type="match status" value="1"/>
</dbReference>
<gene>
    <name evidence="4" type="ORF">RHGRI_004913</name>
</gene>
<organism evidence="4 5">
    <name type="scientific">Rhododendron griersonianum</name>
    <dbReference type="NCBI Taxonomy" id="479676"/>
    <lineage>
        <taxon>Eukaryota</taxon>
        <taxon>Viridiplantae</taxon>
        <taxon>Streptophyta</taxon>
        <taxon>Embryophyta</taxon>
        <taxon>Tracheophyta</taxon>
        <taxon>Spermatophyta</taxon>
        <taxon>Magnoliopsida</taxon>
        <taxon>eudicotyledons</taxon>
        <taxon>Gunneridae</taxon>
        <taxon>Pentapetalae</taxon>
        <taxon>asterids</taxon>
        <taxon>Ericales</taxon>
        <taxon>Ericaceae</taxon>
        <taxon>Ericoideae</taxon>
        <taxon>Rhodoreae</taxon>
        <taxon>Rhododendron</taxon>
    </lineage>
</organism>
<feature type="domain" description="HAT C-terminal dimerisation" evidence="3">
    <location>
        <begin position="590"/>
        <end position="662"/>
    </location>
</feature>
<dbReference type="PANTHER" id="PTHR32166:SF81">
    <property type="entry name" value="OS06G0658400 PROTEIN"/>
    <property type="match status" value="1"/>
</dbReference>
<dbReference type="EMBL" id="JACTNZ010000002">
    <property type="protein sequence ID" value="KAG5562032.1"/>
    <property type="molecule type" value="Genomic_DNA"/>
</dbReference>
<feature type="region of interest" description="Disordered" evidence="1">
    <location>
        <begin position="1"/>
        <end position="20"/>
    </location>
</feature>
<evidence type="ECO:0000259" key="3">
    <source>
        <dbReference type="Pfam" id="PF05699"/>
    </source>
</evidence>
<feature type="region of interest" description="Disordered" evidence="1">
    <location>
        <begin position="99"/>
        <end position="135"/>
    </location>
</feature>
<dbReference type="Proteomes" id="UP000823749">
    <property type="component" value="Chromosome 2"/>
</dbReference>
<dbReference type="SUPFAM" id="SSF53098">
    <property type="entry name" value="Ribonuclease H-like"/>
    <property type="match status" value="1"/>
</dbReference>
<dbReference type="AlphaFoldDB" id="A0AAV6LDP2"/>
<keyword evidence="5" id="KW-1185">Reference proteome</keyword>
<evidence type="ECO:0000313" key="4">
    <source>
        <dbReference type="EMBL" id="KAG5562032.1"/>
    </source>
</evidence>
<dbReference type="Pfam" id="PF04937">
    <property type="entry name" value="DUF659"/>
    <property type="match status" value="1"/>
</dbReference>
<accession>A0AAV6LDP2</accession>
<dbReference type="GO" id="GO:0046983">
    <property type="term" value="F:protein dimerization activity"/>
    <property type="evidence" value="ECO:0007669"/>
    <property type="project" value="InterPro"/>
</dbReference>
<proteinExistence type="predicted"/>
<sequence>MSSSTGAMSSSTGASSTPTGGDDVVGGTLWKFVTKLEKLPGKGGNFKWKCHFCGVTKNGSYTRVKAHLLKIAHQGSGPCLSVTNKDTLLFKKLLEEEEQKSQESLPKEVPLPPSSASLSGMSHAQDGLGSKRRRGNVTDVNNPVVKCFNVGARDQLHSEIARMFFSAGLPFNLARNPYYVNSYTYAANNSIPGYLPPGYNLLRTTLLQRERANVERLLEPIKGTWKEKGVTIASDGWSDPQRRSLINFMAVTGGLPMFLKAVNCEGETKDKHFIASLMKEVVIEIGAKNVVQILTDNAPNCKAAGQIIETQYPHIFWTPCVVHTLNLALKNICAAKNVDNNSLVYDECSWINITIGDASIIKNFIMNHSMRLAIFNEFVPLKLLAIAETRFASSIVMLKRFKLIKQGLQSMVISPHWNSHRQDEGASFVRETLLNERWWDKVDYILSFTRPIYDMLRACDTDKPTLHLIYDMWDTMIEKVKCAIYKHEEKHLEDESEFYDVVHKILVDRWNKNNTPLHCLAHALNPRYYSEKWLEEDSKRVPPHKDVEVTTERKKCLKRYFDDSIMRTKANMEYAKFSTKDGPFADIDSIEDMWTMDPHSWWVIHGASAPILQTIAMKVLIQPSSSSCCERNWSTYSFIHSLKRNRMTPQRAEDLVFVHSNLRLLSRRSPQYCQGQTKMWDIAGDQFGSLDEVGMLEVANLSLDEPEMEAVVFTDDGDEILEESMEVGSN</sequence>
<dbReference type="InterPro" id="IPR008906">
    <property type="entry name" value="HATC_C_dom"/>
</dbReference>
<evidence type="ECO:0000259" key="2">
    <source>
        <dbReference type="Pfam" id="PF04937"/>
    </source>
</evidence>
<dbReference type="InterPro" id="IPR007021">
    <property type="entry name" value="DUF659"/>
</dbReference>
<dbReference type="Pfam" id="PF05699">
    <property type="entry name" value="Dimer_Tnp_hAT"/>
    <property type="match status" value="1"/>
</dbReference>
<feature type="domain" description="DUF659" evidence="2">
    <location>
        <begin position="197"/>
        <end position="358"/>
    </location>
</feature>
<dbReference type="InterPro" id="IPR012337">
    <property type="entry name" value="RNaseH-like_sf"/>
</dbReference>
<protein>
    <recommendedName>
        <fullName evidence="6">BED-type domain-containing protein</fullName>
    </recommendedName>
</protein>
<comment type="caution">
    <text evidence="4">The sequence shown here is derived from an EMBL/GenBank/DDBJ whole genome shotgun (WGS) entry which is preliminary data.</text>
</comment>